<keyword evidence="1" id="KW-0472">Membrane</keyword>
<reference evidence="2 3" key="1">
    <citation type="submission" date="2018-06" db="EMBL/GenBank/DDBJ databases">
        <authorList>
            <consortium name="Pathogen Informatics"/>
            <person name="Doyle S."/>
        </authorList>
    </citation>
    <scope>NUCLEOTIDE SEQUENCE [LARGE SCALE GENOMIC DNA]</scope>
    <source>
        <strain evidence="2 3">NCTC13350</strain>
    </source>
</reference>
<dbReference type="Proteomes" id="UP000255000">
    <property type="component" value="Unassembled WGS sequence"/>
</dbReference>
<gene>
    <name evidence="2" type="ORF">NCTC13350_02313</name>
</gene>
<feature type="transmembrane region" description="Helical" evidence="1">
    <location>
        <begin position="12"/>
        <end position="31"/>
    </location>
</feature>
<evidence type="ECO:0000256" key="1">
    <source>
        <dbReference type="SAM" id="Phobius"/>
    </source>
</evidence>
<keyword evidence="1" id="KW-0812">Transmembrane</keyword>
<keyword evidence="1" id="KW-1133">Transmembrane helix</keyword>
<accession>A0A378ZW45</accession>
<dbReference type="EMBL" id="UGSK01000001">
    <property type="protein sequence ID" value="SUB01377.1"/>
    <property type="molecule type" value="Genomic_DNA"/>
</dbReference>
<sequence length="32" mass="3486">MTFFARDVAAFGSLVIFVATIAVWGEVLFAVH</sequence>
<protein>
    <submittedName>
        <fullName evidence="2">Uncharacterized protein</fullName>
    </submittedName>
</protein>
<organism evidence="2 3">
    <name type="scientific">Pannonibacter phragmitetus</name>
    <dbReference type="NCBI Taxonomy" id="121719"/>
    <lineage>
        <taxon>Bacteria</taxon>
        <taxon>Pseudomonadati</taxon>
        <taxon>Pseudomonadota</taxon>
        <taxon>Alphaproteobacteria</taxon>
        <taxon>Hyphomicrobiales</taxon>
        <taxon>Stappiaceae</taxon>
        <taxon>Pannonibacter</taxon>
    </lineage>
</organism>
<dbReference type="AlphaFoldDB" id="A0A378ZW45"/>
<proteinExistence type="predicted"/>
<evidence type="ECO:0000313" key="2">
    <source>
        <dbReference type="EMBL" id="SUB01377.1"/>
    </source>
</evidence>
<name>A0A378ZW45_9HYPH</name>
<evidence type="ECO:0000313" key="3">
    <source>
        <dbReference type="Proteomes" id="UP000255000"/>
    </source>
</evidence>